<dbReference type="PANTHER" id="PTHR36182">
    <property type="entry name" value="PROTEIN, PUTATIVE (AFU_ORTHOLOGUE AFUA_6G10930)-RELATED"/>
    <property type="match status" value="1"/>
</dbReference>
<accession>A0AAE0TUF3</accession>
<sequence length="397" mass="39782">MSTASFFLGSLALLGGVSAHIKVQTPTPFAPSSLDTSPLNNAAIGSSGSNFPCKMRQGGYEVVNRTQIKVGSAQDLIFSGSASHGGGVCQLAMTTDAEPNAQSEFKLFTVIEGCPIKDDSGSGGISPYSFKLPEGTPNGNLTLAWMWYNRIGNREIYMNCMPVEVTGGSDDKTAYNALSNAYIINQPTADCSTQETSDPIIPNPGSAEIQKFNPASVVSASGTACAASAAAMTKGVAAGSNSSPATASAAASSPPASSTASSSAPASYPTSAPSSSASSGGGMIGMNTSSASASEATAPASSAASPSVYSTMSASSAAVPAPSSYTPASGSNSTSSSSSPSSGSSDSGMTCSTDGTQFCVIANGQNVCRQVAAGTSCTNDQIVKRSVFRHPHIRRHV</sequence>
<keyword evidence="2" id="KW-0732">Signal</keyword>
<dbReference type="PANTHER" id="PTHR36182:SF2">
    <property type="entry name" value="LYTIC POLYSACCHARIDE MONOOXYGENASE"/>
    <property type="match status" value="1"/>
</dbReference>
<feature type="compositionally biased region" description="Low complexity" evidence="1">
    <location>
        <begin position="237"/>
        <end position="278"/>
    </location>
</feature>
<feature type="chain" id="PRO_5042245887" evidence="2">
    <location>
        <begin position="20"/>
        <end position="397"/>
    </location>
</feature>
<dbReference type="Gene3D" id="2.70.50.70">
    <property type="match status" value="1"/>
</dbReference>
<organism evidence="3 4">
    <name type="scientific">Recurvomyces mirabilis</name>
    <dbReference type="NCBI Taxonomy" id="574656"/>
    <lineage>
        <taxon>Eukaryota</taxon>
        <taxon>Fungi</taxon>
        <taxon>Dikarya</taxon>
        <taxon>Ascomycota</taxon>
        <taxon>Pezizomycotina</taxon>
        <taxon>Dothideomycetes</taxon>
        <taxon>Dothideomycetidae</taxon>
        <taxon>Mycosphaerellales</taxon>
        <taxon>Teratosphaeriaceae</taxon>
        <taxon>Recurvomyces</taxon>
    </lineage>
</organism>
<evidence type="ECO:0000256" key="1">
    <source>
        <dbReference type="SAM" id="MobiDB-lite"/>
    </source>
</evidence>
<proteinExistence type="predicted"/>
<reference evidence="3" key="1">
    <citation type="submission" date="2023-07" db="EMBL/GenBank/DDBJ databases">
        <title>Black Yeasts Isolated from many extreme environments.</title>
        <authorList>
            <person name="Coleine C."/>
            <person name="Stajich J.E."/>
            <person name="Selbmann L."/>
        </authorList>
    </citation>
    <scope>NUCLEOTIDE SEQUENCE</scope>
    <source>
        <strain evidence="3">CCFEE 5485</strain>
    </source>
</reference>
<evidence type="ECO:0000313" key="3">
    <source>
        <dbReference type="EMBL" id="KAK3672668.1"/>
    </source>
</evidence>
<protein>
    <submittedName>
        <fullName evidence="3">Uncharacterized protein</fullName>
    </submittedName>
</protein>
<feature type="region of interest" description="Disordered" evidence="1">
    <location>
        <begin position="237"/>
        <end position="290"/>
    </location>
</feature>
<dbReference type="EMBL" id="JAUTXT010000031">
    <property type="protein sequence ID" value="KAK3672668.1"/>
    <property type="molecule type" value="Genomic_DNA"/>
</dbReference>
<dbReference type="AlphaFoldDB" id="A0AAE0TUF3"/>
<evidence type="ECO:0000313" key="4">
    <source>
        <dbReference type="Proteomes" id="UP001274830"/>
    </source>
</evidence>
<gene>
    <name evidence="3" type="ORF">LTR78_007480</name>
</gene>
<feature type="region of interest" description="Disordered" evidence="1">
    <location>
        <begin position="320"/>
        <end position="349"/>
    </location>
</feature>
<name>A0AAE0TUF3_9PEZI</name>
<dbReference type="Proteomes" id="UP001274830">
    <property type="component" value="Unassembled WGS sequence"/>
</dbReference>
<evidence type="ECO:0000256" key="2">
    <source>
        <dbReference type="SAM" id="SignalP"/>
    </source>
</evidence>
<comment type="caution">
    <text evidence="3">The sequence shown here is derived from an EMBL/GenBank/DDBJ whole genome shotgun (WGS) entry which is preliminary data.</text>
</comment>
<keyword evidence="4" id="KW-1185">Reference proteome</keyword>
<feature type="signal peptide" evidence="2">
    <location>
        <begin position="1"/>
        <end position="19"/>
    </location>
</feature>